<dbReference type="InterPro" id="IPR018247">
    <property type="entry name" value="EF_Hand_1_Ca_BS"/>
</dbReference>
<dbReference type="Gene3D" id="3.30.40.10">
    <property type="entry name" value="Zinc/RING finger domain, C3HC4 (zinc finger)"/>
    <property type="match status" value="1"/>
</dbReference>
<accession>A0A9Y1BSH4</accession>
<dbReference type="InterPro" id="IPR028974">
    <property type="entry name" value="TSP_type-3_rpt"/>
</dbReference>
<evidence type="ECO:0000256" key="4">
    <source>
        <dbReference type="ARBA" id="ARBA00022837"/>
    </source>
</evidence>
<dbReference type="InterPro" id="IPR013083">
    <property type="entry name" value="Znf_RING/FYVE/PHD"/>
</dbReference>
<sequence length="1313" mass="148092">MKKKVVTLIFLVLFIFQASSLFIETNASNYLSVKLKWKNTKTYDFGDISFFDYDKDGKLDVVLKTVDGIEIYNHKGELIKRIPCFIYNTPTITDLEKDGSIEFLVPNYYGIDIYNATGSIKKSLSFYGRNARIVAADINNDGKEEIIYHSINEIFCFNYNLEELWSYQFDNQDYYGDVYDLVVNADSDLEKEIIVYFDQTIFLFDTNGEKIWSKDLPSEGIVAYDFNNDGIDEIIGTKSSDHTIYSLNSKDGSELWNNDIAVNLNPLPVDLDQDGEVEVITLSTDKNAYTSYINYINGETGETEKQVVADYNFFGNAYYDFFPEFPSVGDFNGDGTLDLIFFAFSYGYTVSTMIYTANGARIADFAEGIITAPTVVDLDRNGRTEILLLDYTGIYCYEILDVTSGNNIWYKNGGNVGNSMVADSDGDLLDDLSEEFYGTDKNNQDSDGDGLIDGMEVLGARSSPLIKDTDGDGLTDDVEYEIGFNTRLDDLNLDYDGDGLKNYDEVFVYSTNPLSNDTDSDILLDNEEINTYGTDPTNNDTDSDGVIDGEEVFTYGTSPVDKDSEDDGMDDGYEILYNLNPLINDSYGDIDSDGLLNIEEFTYNSNSSNVDTDNDTILDGEEVHTYGTLPTSDDTDGDNLKDNEEINIYETDPTKKDTDSDIMWDGWEIQYGFNPLINDGGEDLDSDGLSNADEFLYSTEPNNTDTDSDKLLDGEEVHTYGTDPKNMDSDYDLLTDYEEVKIYSTNPASNDTDSDLMDDYYEVNNGLNPLANDTLGDLDNDTLTNYEEFLLGTSPNNNDTDGDGMSDAFEYQYGLILTDNDSSLDKDEDGLSNLDEFLYNTDPTSNDTDGDGMFDGFEVQYNLNPILNDSAGDPDADGISNIDEMNYGSSPISSDTDGDLLTDPEEIFIYHSNPAIKDTDKDGIDDGDEVLKFGTSPTNEDTDGDSLNDYVELFVFFTDPTDPDTDNDGMNDGDEIEIGKNPLVKNYYTPLSKLLLILPIVGGITGAGVIAYFSVIFSRNLKERKRKEIVEKEIMLLKSEHLNLDDRINILSKKKLLFADKYTFRSLIDITKLYFNFLAKFDDKYTLIHKYKEVSNLQEWEEVKEKTFSSFKKLLNVIKTGLDNLNIHDIIQQQYPSLKDIDKKKELTSKDVLQIHSDGKDLHSYIEEFKKYLKILLRRLNALESLFRTKDDLLNIAASSSIIATLKEKDELVTQLEKKEIKYIKEKINAVNHCIFCGIQIPENTKTCSNCQHPLPSCPICGNTFKFFDEIYTCPECFDKIHKDELEIWLGDKGTCPKCNKAITLYNLDIEII</sequence>
<dbReference type="InterPro" id="IPR059100">
    <property type="entry name" value="TSP3_bac"/>
</dbReference>
<evidence type="ECO:0000256" key="5">
    <source>
        <dbReference type="SAM" id="Phobius"/>
    </source>
</evidence>
<evidence type="ECO:0000256" key="2">
    <source>
        <dbReference type="ARBA" id="ARBA00022525"/>
    </source>
</evidence>
<comment type="subcellular location">
    <subcellularLocation>
        <location evidence="1">Secreted</location>
    </subcellularLocation>
</comment>
<reference evidence="6" key="1">
    <citation type="journal article" date="2022" name="Nat. Microbiol.">
        <title>Unique mobile elements and scalable gene flow at the prokaryote-eukaryote boundary revealed by circularized Asgard archaea genomes.</title>
        <authorList>
            <person name="Wu F."/>
            <person name="Speth D.R."/>
            <person name="Philosof A."/>
            <person name="Cremiere A."/>
            <person name="Narayanan A."/>
            <person name="Barco R.A."/>
            <person name="Connon S.A."/>
            <person name="Amend J.P."/>
            <person name="Antoshechkin I.A."/>
            <person name="Orphan V.J."/>
        </authorList>
    </citation>
    <scope>NUCLEOTIDE SEQUENCE</scope>
    <source>
        <strain evidence="6">PR6</strain>
    </source>
</reference>
<keyword evidence="4" id="KW-0106">Calcium</keyword>
<dbReference type="Proteomes" id="UP001200513">
    <property type="component" value="Chromosome"/>
</dbReference>
<keyword evidence="5" id="KW-0472">Membrane</keyword>
<dbReference type="PANTHER" id="PTHR37467">
    <property type="entry name" value="EXPORTED CALCIUM-BINDING GLYCOPROTEIN-RELATED"/>
    <property type="match status" value="1"/>
</dbReference>
<dbReference type="PANTHER" id="PTHR37467:SF1">
    <property type="entry name" value="EXPORTED CALCIUM-BINDING GLYCOPROTEIN"/>
    <property type="match status" value="1"/>
</dbReference>
<proteinExistence type="predicted"/>
<evidence type="ECO:0000313" key="6">
    <source>
        <dbReference type="EMBL" id="UJG44136.1"/>
    </source>
</evidence>
<organism evidence="6">
    <name type="scientific">Candidatus Heimdallarchaeum endolithica</name>
    <dbReference type="NCBI Taxonomy" id="2876572"/>
    <lineage>
        <taxon>Archaea</taxon>
        <taxon>Promethearchaeati</taxon>
        <taxon>Candidatus Heimdallarchaeota</taxon>
        <taxon>Candidatus Heimdallarchaeia (ex Rinke et al. 2021) (nom. nud.)</taxon>
        <taxon>Candidatus Heimdallarchaeales</taxon>
        <taxon>Candidatus Heimdallarchaeaceae</taxon>
        <taxon>Candidatus Heimdallarchaeum</taxon>
    </lineage>
</organism>
<dbReference type="SUPFAM" id="SSF103647">
    <property type="entry name" value="TSP type-3 repeat"/>
    <property type="match status" value="2"/>
</dbReference>
<evidence type="ECO:0008006" key="7">
    <source>
        <dbReference type="Google" id="ProtNLM"/>
    </source>
</evidence>
<keyword evidence="5" id="KW-0812">Transmembrane</keyword>
<dbReference type="GO" id="GO:0005509">
    <property type="term" value="F:calcium ion binding"/>
    <property type="evidence" value="ECO:0007669"/>
    <property type="project" value="InterPro"/>
</dbReference>
<evidence type="ECO:0000256" key="3">
    <source>
        <dbReference type="ARBA" id="ARBA00022729"/>
    </source>
</evidence>
<name>A0A9Y1BSH4_9ARCH</name>
<dbReference type="EMBL" id="CP084167">
    <property type="protein sequence ID" value="UJG44136.1"/>
    <property type="molecule type" value="Genomic_DNA"/>
</dbReference>
<dbReference type="SUPFAM" id="SSF69318">
    <property type="entry name" value="Integrin alpha N-terminal domain"/>
    <property type="match status" value="1"/>
</dbReference>
<dbReference type="PROSITE" id="PS00018">
    <property type="entry name" value="EF_HAND_1"/>
    <property type="match status" value="2"/>
</dbReference>
<dbReference type="InterPro" id="IPR028994">
    <property type="entry name" value="Integrin_alpha_N"/>
</dbReference>
<keyword evidence="3" id="KW-0732">Signal</keyword>
<dbReference type="InterPro" id="IPR053180">
    <property type="entry name" value="Ca-binding_acidic-repeat"/>
</dbReference>
<gene>
    <name evidence="6" type="ORF">K9W46_02890</name>
</gene>
<evidence type="ECO:0000256" key="1">
    <source>
        <dbReference type="ARBA" id="ARBA00004613"/>
    </source>
</evidence>
<keyword evidence="2" id="KW-0964">Secreted</keyword>
<dbReference type="Pfam" id="PF18884">
    <property type="entry name" value="TSP3_bac"/>
    <property type="match status" value="6"/>
</dbReference>
<keyword evidence="5" id="KW-1133">Transmembrane helix</keyword>
<feature type="transmembrane region" description="Helical" evidence="5">
    <location>
        <begin position="994"/>
        <end position="1017"/>
    </location>
</feature>
<dbReference type="Gene3D" id="4.10.1080.10">
    <property type="entry name" value="TSP type-3 repeat"/>
    <property type="match status" value="2"/>
</dbReference>
<protein>
    <recommendedName>
        <fullName evidence="7">EF-hand domain-containing protein</fullName>
    </recommendedName>
</protein>